<name>A0A1I8PWL7_STOCA</name>
<sequence length="159" mass="18059">IAYFTHIECPTPLSDQVYDYTCSLVKNAEGIPLLNVSFKLKEDTSNITMHFKVRAKYGEKPEETVLVFDLNVCDALGAAHEHYFLKMIFNELRRVSNLPSDCPLKKDIAYNIHGYTIDSSALPTYLPELSWTVLSHFNISQQTVATFNSHGKLSEKIEL</sequence>
<dbReference type="Proteomes" id="UP000095300">
    <property type="component" value="Unassembled WGS sequence"/>
</dbReference>
<dbReference type="KEGG" id="scac:106086580"/>
<organism evidence="1 2">
    <name type="scientific">Stomoxys calcitrans</name>
    <name type="common">Stable fly</name>
    <name type="synonym">Conops calcitrans</name>
    <dbReference type="NCBI Taxonomy" id="35570"/>
    <lineage>
        <taxon>Eukaryota</taxon>
        <taxon>Metazoa</taxon>
        <taxon>Ecdysozoa</taxon>
        <taxon>Arthropoda</taxon>
        <taxon>Hexapoda</taxon>
        <taxon>Insecta</taxon>
        <taxon>Pterygota</taxon>
        <taxon>Neoptera</taxon>
        <taxon>Endopterygota</taxon>
        <taxon>Diptera</taxon>
        <taxon>Brachycera</taxon>
        <taxon>Muscomorpha</taxon>
        <taxon>Muscoidea</taxon>
        <taxon>Muscidae</taxon>
        <taxon>Stomoxys</taxon>
    </lineage>
</organism>
<dbReference type="PANTHER" id="PTHR20898:SF0">
    <property type="entry name" value="DAEDALUS ON 3-RELATED"/>
    <property type="match status" value="1"/>
</dbReference>
<reference evidence="1" key="1">
    <citation type="submission" date="2020-05" db="UniProtKB">
        <authorList>
            <consortium name="EnsemblMetazoa"/>
        </authorList>
    </citation>
    <scope>IDENTIFICATION</scope>
    <source>
        <strain evidence="1">USDA</strain>
    </source>
</reference>
<proteinExistence type="predicted"/>
<evidence type="ECO:0000313" key="1">
    <source>
        <dbReference type="EnsemblMetazoa" id="SCAU011794-PA"/>
    </source>
</evidence>
<gene>
    <name evidence="1" type="primary">106086580</name>
</gene>
<protein>
    <submittedName>
        <fullName evidence="1">Uncharacterized protein</fullName>
    </submittedName>
</protein>
<dbReference type="OrthoDB" id="8040949at2759"/>
<evidence type="ECO:0000313" key="2">
    <source>
        <dbReference type="Proteomes" id="UP000095300"/>
    </source>
</evidence>
<dbReference type="AlphaFoldDB" id="A0A1I8PWL7"/>
<dbReference type="Pfam" id="PF06477">
    <property type="entry name" value="DUF1091"/>
    <property type="match status" value="1"/>
</dbReference>
<accession>A0A1I8PWL7</accession>
<keyword evidence="2" id="KW-1185">Reference proteome</keyword>
<dbReference type="SMART" id="SM00697">
    <property type="entry name" value="DM8"/>
    <property type="match status" value="1"/>
</dbReference>
<dbReference type="InterPro" id="IPR010512">
    <property type="entry name" value="DUF1091"/>
</dbReference>
<dbReference type="VEuPathDB" id="VectorBase:SCAU011794"/>
<dbReference type="PANTHER" id="PTHR20898">
    <property type="entry name" value="DAEDALUS ON 3-RELATED-RELATED"/>
    <property type="match status" value="1"/>
</dbReference>
<dbReference type="EnsemblMetazoa" id="SCAU011794-RA">
    <property type="protein sequence ID" value="SCAU011794-PA"/>
    <property type="gene ID" value="SCAU011794"/>
</dbReference>